<evidence type="ECO:0000256" key="1">
    <source>
        <dbReference type="ARBA" id="ARBA00022428"/>
    </source>
</evidence>
<dbReference type="GO" id="GO:0009234">
    <property type="term" value="P:menaquinone biosynthetic process"/>
    <property type="evidence" value="ECO:0007669"/>
    <property type="project" value="UniProtKB-UniRule"/>
</dbReference>
<dbReference type="Pfam" id="PF01209">
    <property type="entry name" value="Ubie_methyltran"/>
    <property type="match status" value="1"/>
</dbReference>
<dbReference type="UniPathway" id="UPA00079">
    <property type="reaction ID" value="UER00169"/>
</dbReference>
<dbReference type="SUPFAM" id="SSF53335">
    <property type="entry name" value="S-adenosyl-L-methionine-dependent methyltransferases"/>
    <property type="match status" value="1"/>
</dbReference>
<reference evidence="6 7" key="1">
    <citation type="submission" date="2019-08" db="EMBL/GenBank/DDBJ databases">
        <title>Genome of Luteibaculum oceani JCM 18817.</title>
        <authorList>
            <person name="Bowman J.P."/>
        </authorList>
    </citation>
    <scope>NUCLEOTIDE SEQUENCE [LARGE SCALE GENOMIC DNA]</scope>
    <source>
        <strain evidence="6 7">JCM 18817</strain>
    </source>
</reference>
<dbReference type="GO" id="GO:0032259">
    <property type="term" value="P:methylation"/>
    <property type="evidence" value="ECO:0007669"/>
    <property type="project" value="UniProtKB-KW"/>
</dbReference>
<feature type="binding site" evidence="5">
    <location>
        <position position="64"/>
    </location>
    <ligand>
        <name>S-adenosyl-L-methionine</name>
        <dbReference type="ChEBI" id="CHEBI:59789"/>
    </ligand>
</feature>
<sequence length="238" mass="26913">MVTPYKSDNSKKAQVADMFNNIAAKYDFLNHFFSLGIDHLWRRKAIKMIAPYKPKKIVDFATGTGDFAIASLKLSPEKVVGVDISEGMLSFGNKKIEKRNLQSKVTLKYGDAENLPFKDGEFDAFTVGFGVRNYENLEKGLTEMKRVLRPGGVGAILEFSKPKMFPLKQLYFAYFKWVMPLLGKWFSKDSSAYTYLPESVMAFPEGKDFENICVKVGFKHLRTKPVTGGIASIYLVQK</sequence>
<dbReference type="CDD" id="cd02440">
    <property type="entry name" value="AdoMet_MTases"/>
    <property type="match status" value="1"/>
</dbReference>
<feature type="binding site" evidence="5">
    <location>
        <begin position="111"/>
        <end position="112"/>
    </location>
    <ligand>
        <name>S-adenosyl-L-methionine</name>
        <dbReference type="ChEBI" id="CHEBI:59789"/>
    </ligand>
</feature>
<dbReference type="Gene3D" id="3.40.50.150">
    <property type="entry name" value="Vaccinia Virus protein VP39"/>
    <property type="match status" value="1"/>
</dbReference>
<dbReference type="OrthoDB" id="9808140at2"/>
<dbReference type="RefSeq" id="WP_147014576.1">
    <property type="nucleotide sequence ID" value="NZ_VORB01000006.1"/>
</dbReference>
<evidence type="ECO:0000313" key="7">
    <source>
        <dbReference type="Proteomes" id="UP000321168"/>
    </source>
</evidence>
<dbReference type="GO" id="GO:0043770">
    <property type="term" value="F:demethylmenaquinone methyltransferase activity"/>
    <property type="evidence" value="ECO:0007669"/>
    <property type="project" value="UniProtKB-UniRule"/>
</dbReference>
<comment type="caution">
    <text evidence="6">The sequence shown here is derived from an EMBL/GenBank/DDBJ whole genome shotgun (WGS) entry which is preliminary data.</text>
</comment>
<evidence type="ECO:0000256" key="3">
    <source>
        <dbReference type="ARBA" id="ARBA00022679"/>
    </source>
</evidence>
<comment type="pathway">
    <text evidence="5">Quinol/quinone metabolism; menaquinone biosynthesis; menaquinol from 1,4-dihydroxy-2-naphthoate: step 2/2.</text>
</comment>
<dbReference type="AlphaFoldDB" id="A0A5C6V061"/>
<name>A0A5C6V061_9FLAO</name>
<dbReference type="Proteomes" id="UP000321168">
    <property type="component" value="Unassembled WGS sequence"/>
</dbReference>
<feature type="binding site" evidence="5">
    <location>
        <position position="83"/>
    </location>
    <ligand>
        <name>S-adenosyl-L-methionine</name>
        <dbReference type="ChEBI" id="CHEBI:59789"/>
    </ligand>
</feature>
<comment type="function">
    <text evidence="5">Methyltransferase required for the conversion of demethylmenaquinol (DMKH2) to menaquinol (MKH2).</text>
</comment>
<dbReference type="EC" id="2.1.1.163" evidence="5"/>
<dbReference type="NCBIfam" id="NF001244">
    <property type="entry name" value="PRK00216.1-5"/>
    <property type="match status" value="1"/>
</dbReference>
<evidence type="ECO:0000256" key="2">
    <source>
        <dbReference type="ARBA" id="ARBA00022603"/>
    </source>
</evidence>
<proteinExistence type="inferred from homology"/>
<dbReference type="EMBL" id="VORB01000006">
    <property type="protein sequence ID" value="TXC78549.1"/>
    <property type="molecule type" value="Genomic_DNA"/>
</dbReference>
<comment type="similarity">
    <text evidence="5">Belongs to the class I-like SAM-binding methyltransferase superfamily. MenG/UbiE family.</text>
</comment>
<keyword evidence="4 5" id="KW-0949">S-adenosyl-L-methionine</keyword>
<gene>
    <name evidence="6" type="primary">ubiE</name>
    <name evidence="5" type="synonym">menG</name>
    <name evidence="6" type="ORF">FRX97_07465</name>
</gene>
<dbReference type="InterPro" id="IPR004033">
    <property type="entry name" value="UbiE/COQ5_MeTrFase"/>
</dbReference>
<evidence type="ECO:0000256" key="5">
    <source>
        <dbReference type="HAMAP-Rule" id="MF_01813"/>
    </source>
</evidence>
<accession>A0A5C6V061</accession>
<dbReference type="HAMAP" id="MF_01813">
    <property type="entry name" value="MenG_UbiE_methyltr"/>
    <property type="match status" value="1"/>
</dbReference>
<comment type="catalytic activity">
    <reaction evidence="5">
        <text>a 2-demethylmenaquinol + S-adenosyl-L-methionine = a menaquinol + S-adenosyl-L-homocysteine + H(+)</text>
        <dbReference type="Rhea" id="RHEA:42640"/>
        <dbReference type="Rhea" id="RHEA-COMP:9539"/>
        <dbReference type="Rhea" id="RHEA-COMP:9563"/>
        <dbReference type="ChEBI" id="CHEBI:15378"/>
        <dbReference type="ChEBI" id="CHEBI:18151"/>
        <dbReference type="ChEBI" id="CHEBI:55437"/>
        <dbReference type="ChEBI" id="CHEBI:57856"/>
        <dbReference type="ChEBI" id="CHEBI:59789"/>
        <dbReference type="EC" id="2.1.1.163"/>
    </reaction>
</comment>
<keyword evidence="2 5" id="KW-0489">Methyltransferase</keyword>
<dbReference type="NCBIfam" id="TIGR01934">
    <property type="entry name" value="MenG_MenH_UbiE"/>
    <property type="match status" value="1"/>
</dbReference>
<organism evidence="6 7">
    <name type="scientific">Luteibaculum oceani</name>
    <dbReference type="NCBI Taxonomy" id="1294296"/>
    <lineage>
        <taxon>Bacteria</taxon>
        <taxon>Pseudomonadati</taxon>
        <taxon>Bacteroidota</taxon>
        <taxon>Flavobacteriia</taxon>
        <taxon>Flavobacteriales</taxon>
        <taxon>Luteibaculaceae</taxon>
        <taxon>Luteibaculum</taxon>
    </lineage>
</organism>
<dbReference type="PROSITE" id="PS51608">
    <property type="entry name" value="SAM_MT_UBIE"/>
    <property type="match status" value="1"/>
</dbReference>
<keyword evidence="7" id="KW-1185">Reference proteome</keyword>
<dbReference type="PANTHER" id="PTHR43591">
    <property type="entry name" value="METHYLTRANSFERASE"/>
    <property type="match status" value="1"/>
</dbReference>
<evidence type="ECO:0000313" key="6">
    <source>
        <dbReference type="EMBL" id="TXC78549.1"/>
    </source>
</evidence>
<dbReference type="InterPro" id="IPR029063">
    <property type="entry name" value="SAM-dependent_MTases_sf"/>
</dbReference>
<keyword evidence="3 5" id="KW-0808">Transferase</keyword>
<keyword evidence="1 5" id="KW-0474">Menaquinone biosynthesis</keyword>
<dbReference type="PANTHER" id="PTHR43591:SF24">
    <property type="entry name" value="2-METHOXY-6-POLYPRENYL-1,4-BENZOQUINOL METHYLASE, MITOCHONDRIAL"/>
    <property type="match status" value="1"/>
</dbReference>
<evidence type="ECO:0000256" key="4">
    <source>
        <dbReference type="ARBA" id="ARBA00022691"/>
    </source>
</evidence>
<comment type="caution">
    <text evidence="5">Lacks conserved residue(s) required for the propagation of feature annotation.</text>
</comment>
<protein>
    <recommendedName>
        <fullName evidence="5">Demethylmenaquinone methyltransferase</fullName>
        <ecNumber evidence="5">2.1.1.163</ecNumber>
    </recommendedName>
</protein>